<dbReference type="InterPro" id="IPR053442">
    <property type="entry name" value="Beta-RFA-P_synthase"/>
</dbReference>
<dbReference type="AlphaFoldDB" id="A0A833DQI9"/>
<dbReference type="PANTHER" id="PTHR20861:SF6">
    <property type="entry name" value="BETA-RIBOFURANOSYLPHENOL 5'-PHOSPHATE SYNTHASE"/>
    <property type="match status" value="1"/>
</dbReference>
<dbReference type="InterPro" id="IPR004422">
    <property type="entry name" value="RFAP_synthase"/>
</dbReference>
<dbReference type="NCBIfam" id="TIGR00144">
    <property type="entry name" value="beta_RFAP_syn"/>
    <property type="match status" value="1"/>
</dbReference>
<keyword evidence="1 2" id="KW-0808">Transferase</keyword>
<protein>
    <recommendedName>
        <fullName evidence="2">Beta-ribofuranosylaminobenzene 5'-phosphate synthase</fullName>
        <shortName evidence="2">Beta-RFA-P synthase</shortName>
        <ecNumber evidence="2">2.4.2.54</ecNumber>
    </recommendedName>
</protein>
<dbReference type="PANTHER" id="PTHR20861">
    <property type="entry name" value="HOMOSERINE/4-DIPHOSPHOCYTIDYL-2-C-METHYL-D-ERYTHRITOL KINASE"/>
    <property type="match status" value="1"/>
</dbReference>
<evidence type="ECO:0000259" key="4">
    <source>
        <dbReference type="Pfam" id="PF08544"/>
    </source>
</evidence>
<name>A0A833DQI9_9EURY</name>
<dbReference type="EC" id="2.4.2.54" evidence="2"/>
<proteinExistence type="inferred from homology"/>
<evidence type="ECO:0000259" key="3">
    <source>
        <dbReference type="Pfam" id="PF00288"/>
    </source>
</evidence>
<comment type="subunit">
    <text evidence="2">Homodimer.</text>
</comment>
<dbReference type="Proteomes" id="UP000605144">
    <property type="component" value="Unassembled WGS sequence"/>
</dbReference>
<comment type="catalytic activity">
    <reaction evidence="2">
        <text>5-phospho-alpha-D-ribose 1-diphosphate + 4-hydroxybenzoate + H(+) = 4-(beta-D-ribofuranosyl)phenol 5'-phosphate + CO2 + diphosphate</text>
        <dbReference type="Rhea" id="RHEA:48556"/>
        <dbReference type="ChEBI" id="CHEBI:15378"/>
        <dbReference type="ChEBI" id="CHEBI:16526"/>
        <dbReference type="ChEBI" id="CHEBI:17879"/>
        <dbReference type="ChEBI" id="CHEBI:33019"/>
        <dbReference type="ChEBI" id="CHEBI:58017"/>
        <dbReference type="ChEBI" id="CHEBI:82767"/>
        <dbReference type="EC" id="2.4.2.54"/>
    </reaction>
</comment>
<dbReference type="InterPro" id="IPR020568">
    <property type="entry name" value="Ribosomal_Su5_D2-typ_SF"/>
</dbReference>
<dbReference type="InterPro" id="IPR006204">
    <property type="entry name" value="GHMP_kinase_N_dom"/>
</dbReference>
<evidence type="ECO:0000256" key="2">
    <source>
        <dbReference type="PIRNR" id="PIRNR004884"/>
    </source>
</evidence>
<evidence type="ECO:0000256" key="1">
    <source>
        <dbReference type="ARBA" id="ARBA00022679"/>
    </source>
</evidence>
<dbReference type="InterPro" id="IPR013750">
    <property type="entry name" value="GHMP_kinase_C_dom"/>
</dbReference>
<dbReference type="NCBIfam" id="NF040726">
    <property type="entry name" value="BetaRFA-P_synth"/>
    <property type="match status" value="1"/>
</dbReference>
<dbReference type="PIRSF" id="PIRSF004884">
    <property type="entry name" value="Sugar_kin_arch"/>
    <property type="match status" value="1"/>
</dbReference>
<organism evidence="5 6">
    <name type="scientific">Methanothermococcus okinawensis</name>
    <dbReference type="NCBI Taxonomy" id="155863"/>
    <lineage>
        <taxon>Archaea</taxon>
        <taxon>Methanobacteriati</taxon>
        <taxon>Methanobacteriota</taxon>
        <taxon>Methanomada group</taxon>
        <taxon>Methanococci</taxon>
        <taxon>Methanococcales</taxon>
        <taxon>Methanococcaceae</taxon>
        <taxon>Methanothermococcus</taxon>
    </lineage>
</organism>
<feature type="domain" description="GHMP kinase C-terminal" evidence="4">
    <location>
        <begin position="235"/>
        <end position="308"/>
    </location>
</feature>
<comment type="caution">
    <text evidence="5">The sequence shown here is derived from an EMBL/GenBank/DDBJ whole genome shotgun (WGS) entry which is preliminary data.</text>
</comment>
<keyword evidence="2" id="KW-0328">Glycosyltransferase</keyword>
<dbReference type="Pfam" id="PF08544">
    <property type="entry name" value="GHMP_kinases_C"/>
    <property type="match status" value="1"/>
</dbReference>
<dbReference type="EMBL" id="DQSV01000080">
    <property type="protein sequence ID" value="HIP17454.1"/>
    <property type="molecule type" value="Genomic_DNA"/>
</dbReference>
<dbReference type="UniPathway" id="UPA00065"/>
<accession>A0A833DQI9</accession>
<dbReference type="GO" id="GO:0005524">
    <property type="term" value="F:ATP binding"/>
    <property type="evidence" value="ECO:0007669"/>
    <property type="project" value="UniProtKB-UniRule"/>
</dbReference>
<gene>
    <name evidence="5" type="ORF">EYG76_04055</name>
</gene>
<comment type="similarity">
    <text evidence="2">Belongs to the beta-RFA-P synthase family.</text>
</comment>
<reference evidence="5" key="1">
    <citation type="journal article" date="2020" name="ISME J.">
        <title>Gammaproteobacteria mediating utilization of methyl-, sulfur- and petroleum organic compounds in deep ocean hydrothermal plumes.</title>
        <authorList>
            <person name="Zhou Z."/>
            <person name="Liu Y."/>
            <person name="Pan J."/>
            <person name="Cron B.R."/>
            <person name="Toner B.M."/>
            <person name="Anantharaman K."/>
            <person name="Breier J.A."/>
            <person name="Dick G.J."/>
            <person name="Li M."/>
        </authorList>
    </citation>
    <scope>NUCLEOTIDE SEQUENCE</scope>
    <source>
        <strain evidence="5">SZUA-1385</strain>
    </source>
</reference>
<dbReference type="SUPFAM" id="SSF54211">
    <property type="entry name" value="Ribosomal protein S5 domain 2-like"/>
    <property type="match status" value="1"/>
</dbReference>
<comment type="function">
    <text evidence="2">Catalyzes the condensation of 4-aminobenzoate (pABA) with 5-phospho-alpha-D-ribose 1-diphosphate (PRPP) to produce beta-ribofuranosylaminobenzene 5'-phosphate (beta-RFA-P).</text>
</comment>
<dbReference type="GO" id="GO:0043793">
    <property type="term" value="F:beta-ribofuranosylaminobenzene 5'-phosphate synthase activity"/>
    <property type="evidence" value="ECO:0007669"/>
    <property type="project" value="UniProtKB-EC"/>
</dbReference>
<comment type="pathway">
    <text evidence="2">Cofactor biosynthesis; 5,6,7,8-tetrahydromethanopterin biosynthesis.</text>
</comment>
<dbReference type="Pfam" id="PF00288">
    <property type="entry name" value="GHMP_kinases_N"/>
    <property type="match status" value="1"/>
</dbReference>
<dbReference type="Gene3D" id="3.30.230.10">
    <property type="match status" value="1"/>
</dbReference>
<feature type="domain" description="GHMP kinase N-terminal" evidence="3">
    <location>
        <begin position="78"/>
        <end position="145"/>
    </location>
</feature>
<dbReference type="InterPro" id="IPR014721">
    <property type="entry name" value="Ribsml_uS5_D2-typ_fold_subgr"/>
</dbReference>
<evidence type="ECO:0000313" key="6">
    <source>
        <dbReference type="Proteomes" id="UP000605144"/>
    </source>
</evidence>
<evidence type="ECO:0000313" key="5">
    <source>
        <dbReference type="EMBL" id="HIP17454.1"/>
    </source>
</evidence>
<sequence>MVLTLKSPSRIHIGLVDLNGSIGRVDGGMGISLDYPNFLIEGRESSEIEIEFNINKKIIDNNLENTLKSIKNRLLTISKKILNYIGEDGVYIKVKDIIPLHSGLGSGTQMALSTGMIISKIYNRNLDVKTLSDITGRGGTSGIGVYSFEKGGFIIDGGHTFGSGKDKENFAPSSASKNVRTPPLLFRRDFNWNIVLTIPKGENIYGDGEADLFKKHCPIPLNETQRICHIILMKMLPAIVEGDIVPFGEGINELQYLGFKKIELDIQRGIVKDLLKELQGIGYSGLSSFGPTIYSICEDKEGLKRVVETSEGFFDNHGIDGDIIITKCNNEGFKLNK</sequence>